<dbReference type="GeneID" id="78274616"/>
<dbReference type="InterPro" id="IPR000587">
    <property type="entry name" value="Creatinase_N"/>
</dbReference>
<feature type="domain" description="Creatinase N-terminal" evidence="5">
    <location>
        <begin position="7"/>
        <end position="132"/>
    </location>
</feature>
<dbReference type="Proteomes" id="UP000186705">
    <property type="component" value="Unassembled WGS sequence"/>
</dbReference>
<dbReference type="EMBL" id="MPKA01000042">
    <property type="protein sequence ID" value="OLU47768.1"/>
    <property type="molecule type" value="Genomic_DNA"/>
</dbReference>
<dbReference type="Pfam" id="PF00557">
    <property type="entry name" value="Peptidase_M24"/>
    <property type="match status" value="1"/>
</dbReference>
<gene>
    <name evidence="7" type="ORF">BO225_01470</name>
</gene>
<organism evidence="7 8">
    <name type="scientific">Dubosiella newyorkensis</name>
    <dbReference type="NCBI Taxonomy" id="1862672"/>
    <lineage>
        <taxon>Bacteria</taxon>
        <taxon>Bacillati</taxon>
        <taxon>Bacillota</taxon>
        <taxon>Erysipelotrichia</taxon>
        <taxon>Erysipelotrichales</taxon>
        <taxon>Erysipelotrichaceae</taxon>
        <taxon>Dubosiella</taxon>
    </lineage>
</organism>
<keyword evidence="2" id="KW-0479">Metal-binding</keyword>
<reference evidence="7 8" key="1">
    <citation type="submission" date="2016-11" db="EMBL/GenBank/DDBJ databases">
        <title>Description of two novel members of the family Erysipelotrichaceae: Ileibacterium lipovorans gen. nov., sp. nov. and Dubosiella newyorkensis, gen. nov., sp. nov.</title>
        <authorList>
            <person name="Cox L.M."/>
            <person name="Sohn J."/>
            <person name="Tyrrell K.L."/>
            <person name="Citron D.M."/>
            <person name="Lawson P.A."/>
            <person name="Patel N.B."/>
            <person name="Iizumi T."/>
            <person name="Perez-Perez G.I."/>
            <person name="Goldstein E.J."/>
            <person name="Blaser M.J."/>
        </authorList>
    </citation>
    <scope>NUCLEOTIDE SEQUENCE [LARGE SCALE GENOMIC DNA]</scope>
    <source>
        <strain evidence="7 8">NYU-BL-A4</strain>
    </source>
</reference>
<dbReference type="PANTHER" id="PTHR43763">
    <property type="entry name" value="XAA-PRO AMINOPEPTIDASE 1"/>
    <property type="match status" value="1"/>
</dbReference>
<evidence type="ECO:0000256" key="3">
    <source>
        <dbReference type="ARBA" id="ARBA00022801"/>
    </source>
</evidence>
<dbReference type="AlphaFoldDB" id="A0A1U7NQ60"/>
<dbReference type="GO" id="GO:0046872">
    <property type="term" value="F:metal ion binding"/>
    <property type="evidence" value="ECO:0007669"/>
    <property type="project" value="UniProtKB-KW"/>
</dbReference>
<dbReference type="OrthoDB" id="9806388at2"/>
<proteinExistence type="inferred from homology"/>
<feature type="domain" description="Peptidase M24" evidence="4">
    <location>
        <begin position="307"/>
        <end position="525"/>
    </location>
</feature>
<evidence type="ECO:0000256" key="2">
    <source>
        <dbReference type="ARBA" id="ARBA00022723"/>
    </source>
</evidence>
<keyword evidence="8" id="KW-1185">Reference proteome</keyword>
<comment type="similarity">
    <text evidence="1">Belongs to the peptidase M24B family.</text>
</comment>
<dbReference type="InterPro" id="IPR000994">
    <property type="entry name" value="Pept_M24"/>
</dbReference>
<dbReference type="Pfam" id="PF16188">
    <property type="entry name" value="Peptidase_M24_C"/>
    <property type="match status" value="1"/>
</dbReference>
<dbReference type="GO" id="GO:0005737">
    <property type="term" value="C:cytoplasm"/>
    <property type="evidence" value="ECO:0007669"/>
    <property type="project" value="UniProtKB-ARBA"/>
</dbReference>
<comment type="caution">
    <text evidence="7">The sequence shown here is derived from an EMBL/GenBank/DDBJ whole genome shotgun (WGS) entry which is preliminary data.</text>
</comment>
<dbReference type="InterPro" id="IPR029149">
    <property type="entry name" value="Creatin/AminoP/Spt16_N"/>
</dbReference>
<name>A0A1U7NQ60_9FIRM</name>
<evidence type="ECO:0000259" key="5">
    <source>
        <dbReference type="Pfam" id="PF01321"/>
    </source>
</evidence>
<evidence type="ECO:0000256" key="1">
    <source>
        <dbReference type="ARBA" id="ARBA00008766"/>
    </source>
</evidence>
<dbReference type="PANTHER" id="PTHR43763:SF6">
    <property type="entry name" value="XAA-PRO AMINOPEPTIDASE 1"/>
    <property type="match status" value="1"/>
</dbReference>
<evidence type="ECO:0000259" key="6">
    <source>
        <dbReference type="Pfam" id="PF16188"/>
    </source>
</evidence>
<dbReference type="InterPro" id="IPR036005">
    <property type="entry name" value="Creatinase/aminopeptidase-like"/>
</dbReference>
<dbReference type="Pfam" id="PF16189">
    <property type="entry name" value="Creatinase_N_2"/>
    <property type="match status" value="1"/>
</dbReference>
<dbReference type="InterPro" id="IPR050422">
    <property type="entry name" value="X-Pro_aminopeptidase_P"/>
</dbReference>
<dbReference type="Gene3D" id="3.90.230.10">
    <property type="entry name" value="Creatinase/methionine aminopeptidase superfamily"/>
    <property type="match status" value="1"/>
</dbReference>
<keyword evidence="3" id="KW-0378">Hydrolase</keyword>
<dbReference type="FunFam" id="3.40.350.10:FF:000003">
    <property type="entry name" value="Xaa-pro aminopeptidase P"/>
    <property type="match status" value="1"/>
</dbReference>
<dbReference type="GO" id="GO:0070006">
    <property type="term" value="F:metalloaminopeptidase activity"/>
    <property type="evidence" value="ECO:0007669"/>
    <property type="project" value="InterPro"/>
</dbReference>
<sequence>MDNVVERLAKLRKAMEEAQVSAYIIPTSDFHDTEYVCEYFAARKYFSGFTGSAGTLVVLKNTAALWTDGRYFIQAAKQLENSGIELMKMGVEGTPSIEEYIVSHLQKGETVAFDGRTINVLEARRYERFFKGHDLKVEPSLDLISKIWTDRPSLPDSKTFHYDVKYTGKEMDEKLKEVRQKMKEEGVSSLVLTKIDEIAWLYNLRADDIPFFPVALAYTIVHEDSADLYIDDSRLDEQSKALFEKNNVSIKPYDAIYEEAKEVKAPVWIDATSINATLANNLPNDRYEAFSPIILMKACKNSIEIANTKEAHLKDGAACTKFMYWIKQNVGQEEMSEMSAAQHLQALRKEQPLYLEDSFNTISAYKENAAMMHYSASEDSNAPLKAEGMLLVDSGGHYLDGTTDITRTYVLGPITPEEKFWFTKALRGHIRLERAKFLYGCRGINLDILARGPLWELDMDYQCGTGHGVGHLLSVHEAPNGFRWKIVPERNDSAILEEGMIQSNEPGVYEEGKFGIRHENEMVVVKGNKNKYGQFMGLETLTFVPFDLDGIDPKLMLDDEIEWLNDYHRQVYEKISPRLSKEEAIWLKEATRPISK</sequence>
<evidence type="ECO:0000313" key="8">
    <source>
        <dbReference type="Proteomes" id="UP000186705"/>
    </source>
</evidence>
<evidence type="ECO:0000259" key="4">
    <source>
        <dbReference type="Pfam" id="PF00557"/>
    </source>
</evidence>
<dbReference type="Gene3D" id="3.40.350.10">
    <property type="entry name" value="Creatinase/prolidase N-terminal domain"/>
    <property type="match status" value="2"/>
</dbReference>
<dbReference type="Pfam" id="PF01321">
    <property type="entry name" value="Creatinase_N"/>
    <property type="match status" value="1"/>
</dbReference>
<dbReference type="InterPro" id="IPR033740">
    <property type="entry name" value="Pept_M24B"/>
</dbReference>
<dbReference type="InterPro" id="IPR032416">
    <property type="entry name" value="Peptidase_M24_C"/>
</dbReference>
<dbReference type="CDD" id="cd01085">
    <property type="entry name" value="APP"/>
    <property type="match status" value="1"/>
</dbReference>
<evidence type="ECO:0000313" key="7">
    <source>
        <dbReference type="EMBL" id="OLU47768.1"/>
    </source>
</evidence>
<protein>
    <submittedName>
        <fullName evidence="7">Peptidase M24</fullName>
    </submittedName>
</protein>
<accession>A0A1U7NQ60</accession>
<dbReference type="RefSeq" id="WP_076340514.1">
    <property type="nucleotide sequence ID" value="NZ_CAMNTW010000014.1"/>
</dbReference>
<dbReference type="SUPFAM" id="SSF55920">
    <property type="entry name" value="Creatinase/aminopeptidase"/>
    <property type="match status" value="1"/>
</dbReference>
<feature type="domain" description="Peptidase M24 C-terminal" evidence="6">
    <location>
        <begin position="534"/>
        <end position="594"/>
    </location>
</feature>
<dbReference type="STRING" id="1862672.BO225_01470"/>
<dbReference type="FunFam" id="3.90.230.10:FF:000009">
    <property type="entry name" value="xaa-Pro aminopeptidase 2"/>
    <property type="match status" value="1"/>
</dbReference>
<dbReference type="SUPFAM" id="SSF53092">
    <property type="entry name" value="Creatinase/prolidase N-terminal domain"/>
    <property type="match status" value="1"/>
</dbReference>